<dbReference type="Pfam" id="PF06405">
    <property type="entry name" value="RCC_reductase"/>
    <property type="match status" value="1"/>
</dbReference>
<reference evidence="3" key="3">
    <citation type="submission" date="2015-06" db="UniProtKB">
        <authorList>
            <consortium name="EnsemblProtists"/>
        </authorList>
    </citation>
    <scope>IDENTIFICATION</scope>
</reference>
<dbReference type="EnsemblProtists" id="EKX51251">
    <property type="protein sequence ID" value="EKX51251"/>
    <property type="gene ID" value="GUITHDRAFT_161656"/>
</dbReference>
<dbReference type="AlphaFoldDB" id="L1JRQ9"/>
<dbReference type="HOGENOM" id="CLU_922696_0_0_1"/>
<dbReference type="OrthoDB" id="10403348at2759"/>
<dbReference type="RefSeq" id="XP_005838231.1">
    <property type="nucleotide sequence ID" value="XM_005838174.1"/>
</dbReference>
<feature type="chain" id="PRO_5008771677" evidence="1">
    <location>
        <begin position="20"/>
        <end position="302"/>
    </location>
</feature>
<accession>L1JRQ9</accession>
<evidence type="ECO:0000256" key="1">
    <source>
        <dbReference type="SAM" id="SignalP"/>
    </source>
</evidence>
<reference evidence="4" key="2">
    <citation type="submission" date="2012-11" db="EMBL/GenBank/DDBJ databases">
        <authorList>
            <person name="Kuo A."/>
            <person name="Curtis B.A."/>
            <person name="Tanifuji G."/>
            <person name="Burki F."/>
            <person name="Gruber A."/>
            <person name="Irimia M."/>
            <person name="Maruyama S."/>
            <person name="Arias M.C."/>
            <person name="Ball S.G."/>
            <person name="Gile G.H."/>
            <person name="Hirakawa Y."/>
            <person name="Hopkins J.F."/>
            <person name="Rensing S.A."/>
            <person name="Schmutz J."/>
            <person name="Symeonidi A."/>
            <person name="Elias M."/>
            <person name="Eveleigh R.J."/>
            <person name="Herman E.K."/>
            <person name="Klute M.J."/>
            <person name="Nakayama T."/>
            <person name="Obornik M."/>
            <person name="Reyes-Prieto A."/>
            <person name="Armbrust E.V."/>
            <person name="Aves S.J."/>
            <person name="Beiko R.G."/>
            <person name="Coutinho P."/>
            <person name="Dacks J.B."/>
            <person name="Durnford D.G."/>
            <person name="Fast N.M."/>
            <person name="Green B.R."/>
            <person name="Grisdale C."/>
            <person name="Hempe F."/>
            <person name="Henrissat B."/>
            <person name="Hoppner M.P."/>
            <person name="Ishida K.-I."/>
            <person name="Kim E."/>
            <person name="Koreny L."/>
            <person name="Kroth P.G."/>
            <person name="Liu Y."/>
            <person name="Malik S.-B."/>
            <person name="Maier U.G."/>
            <person name="McRose D."/>
            <person name="Mock T."/>
            <person name="Neilson J.A."/>
            <person name="Onodera N.T."/>
            <person name="Poole A.M."/>
            <person name="Pritham E.J."/>
            <person name="Richards T.A."/>
            <person name="Rocap G."/>
            <person name="Roy S.W."/>
            <person name="Sarai C."/>
            <person name="Schaack S."/>
            <person name="Shirato S."/>
            <person name="Slamovits C.H."/>
            <person name="Spencer D.F."/>
            <person name="Suzuki S."/>
            <person name="Worden A.Z."/>
            <person name="Zauner S."/>
            <person name="Barry K."/>
            <person name="Bell C."/>
            <person name="Bharti A.K."/>
            <person name="Crow J.A."/>
            <person name="Grimwood J."/>
            <person name="Kramer R."/>
            <person name="Lindquist E."/>
            <person name="Lucas S."/>
            <person name="Salamov A."/>
            <person name="McFadden G.I."/>
            <person name="Lane C.E."/>
            <person name="Keeling P.J."/>
            <person name="Gray M.W."/>
            <person name="Grigoriev I.V."/>
            <person name="Archibald J.M."/>
        </authorList>
    </citation>
    <scope>NUCLEOTIDE SEQUENCE</scope>
    <source>
        <strain evidence="4">CCMP2712</strain>
    </source>
</reference>
<dbReference type="Gene3D" id="3.40.1500.20">
    <property type="match status" value="1"/>
</dbReference>
<proteinExistence type="predicted"/>
<feature type="non-terminal residue" evidence="2">
    <location>
        <position position="1"/>
    </location>
</feature>
<organism evidence="2">
    <name type="scientific">Guillardia theta (strain CCMP2712)</name>
    <name type="common">Cryptophyte</name>
    <dbReference type="NCBI Taxonomy" id="905079"/>
    <lineage>
        <taxon>Eukaryota</taxon>
        <taxon>Cryptophyceae</taxon>
        <taxon>Pyrenomonadales</taxon>
        <taxon>Geminigeraceae</taxon>
        <taxon>Guillardia</taxon>
    </lineage>
</organism>
<sequence>MRILLAAAMAAVAAHEGSAFMLSPSSSSFIKAQGSVSSFAGRFTGVTARKATLRNSHACSVKASLQGQDVMNRFDAIGNSAIQKLMDALPLRESNHVEGLGASSWMEGGFSGSVQGWTAEPKVGWISKSSMKSSDFSTGSSSLVVLMGPSYDTPHLWVDLTFTPQEILVNLDFPARVDLAANKDYIAEYYKSASGWYDSLMNDAATTALAGGKGLNERILASPMSLSLSMAKDQQSLDLIERAVDEQVSTWCSWIQGAREVNRMQFQKFQSVFPKDRAQQLAAAMVGPGDEQYVGSAGDNSE</sequence>
<dbReference type="GeneID" id="17307827"/>
<evidence type="ECO:0000313" key="4">
    <source>
        <dbReference type="Proteomes" id="UP000011087"/>
    </source>
</evidence>
<name>L1JRQ9_GUITC</name>
<dbReference type="OMA" id="TERWVGW"/>
<keyword evidence="1" id="KW-0732">Signal</keyword>
<reference evidence="2 4" key="1">
    <citation type="journal article" date="2012" name="Nature">
        <title>Algal genomes reveal evolutionary mosaicism and the fate of nucleomorphs.</title>
        <authorList>
            <consortium name="DOE Joint Genome Institute"/>
            <person name="Curtis B.A."/>
            <person name="Tanifuji G."/>
            <person name="Burki F."/>
            <person name="Gruber A."/>
            <person name="Irimia M."/>
            <person name="Maruyama S."/>
            <person name="Arias M.C."/>
            <person name="Ball S.G."/>
            <person name="Gile G.H."/>
            <person name="Hirakawa Y."/>
            <person name="Hopkins J.F."/>
            <person name="Kuo A."/>
            <person name="Rensing S.A."/>
            <person name="Schmutz J."/>
            <person name="Symeonidi A."/>
            <person name="Elias M."/>
            <person name="Eveleigh R.J."/>
            <person name="Herman E.K."/>
            <person name="Klute M.J."/>
            <person name="Nakayama T."/>
            <person name="Obornik M."/>
            <person name="Reyes-Prieto A."/>
            <person name="Armbrust E.V."/>
            <person name="Aves S.J."/>
            <person name="Beiko R.G."/>
            <person name="Coutinho P."/>
            <person name="Dacks J.B."/>
            <person name="Durnford D.G."/>
            <person name="Fast N.M."/>
            <person name="Green B.R."/>
            <person name="Grisdale C.J."/>
            <person name="Hempel F."/>
            <person name="Henrissat B."/>
            <person name="Hoppner M.P."/>
            <person name="Ishida K."/>
            <person name="Kim E."/>
            <person name="Koreny L."/>
            <person name="Kroth P.G."/>
            <person name="Liu Y."/>
            <person name="Malik S.B."/>
            <person name="Maier U.G."/>
            <person name="McRose D."/>
            <person name="Mock T."/>
            <person name="Neilson J.A."/>
            <person name="Onodera N.T."/>
            <person name="Poole A.M."/>
            <person name="Pritham E.J."/>
            <person name="Richards T.A."/>
            <person name="Rocap G."/>
            <person name="Roy S.W."/>
            <person name="Sarai C."/>
            <person name="Schaack S."/>
            <person name="Shirato S."/>
            <person name="Slamovits C.H."/>
            <person name="Spencer D.F."/>
            <person name="Suzuki S."/>
            <person name="Worden A.Z."/>
            <person name="Zauner S."/>
            <person name="Barry K."/>
            <person name="Bell C."/>
            <person name="Bharti A.K."/>
            <person name="Crow J.A."/>
            <person name="Grimwood J."/>
            <person name="Kramer R."/>
            <person name="Lindquist E."/>
            <person name="Lucas S."/>
            <person name="Salamov A."/>
            <person name="McFadden G.I."/>
            <person name="Lane C.E."/>
            <person name="Keeling P.J."/>
            <person name="Gray M.W."/>
            <person name="Grigoriev I.V."/>
            <person name="Archibald J.M."/>
        </authorList>
    </citation>
    <scope>NUCLEOTIDE SEQUENCE</scope>
    <source>
        <strain evidence="2 4">CCMP2712</strain>
    </source>
</reference>
<dbReference type="Proteomes" id="UP000011087">
    <property type="component" value="Unassembled WGS sequence"/>
</dbReference>
<dbReference type="KEGG" id="gtt:GUITHDRAFT_161656"/>
<evidence type="ECO:0000313" key="3">
    <source>
        <dbReference type="EnsemblProtists" id="EKX51251"/>
    </source>
</evidence>
<feature type="signal peptide" evidence="1">
    <location>
        <begin position="1"/>
        <end position="19"/>
    </location>
</feature>
<evidence type="ECO:0000313" key="2">
    <source>
        <dbReference type="EMBL" id="EKX51251.1"/>
    </source>
</evidence>
<keyword evidence="4" id="KW-1185">Reference proteome</keyword>
<dbReference type="InterPro" id="IPR009439">
    <property type="entry name" value="RCC_reductase"/>
</dbReference>
<dbReference type="EMBL" id="JH992976">
    <property type="protein sequence ID" value="EKX51251.1"/>
    <property type="molecule type" value="Genomic_DNA"/>
</dbReference>
<dbReference type="GO" id="GO:0051743">
    <property type="term" value="F:red chlorophyll catabolite reductase activity"/>
    <property type="evidence" value="ECO:0007669"/>
    <property type="project" value="InterPro"/>
</dbReference>
<gene>
    <name evidence="2" type="ORF">GUITHDRAFT_161656</name>
</gene>
<protein>
    <submittedName>
        <fullName evidence="2 3">Uncharacterized protein</fullName>
    </submittedName>
</protein>
<dbReference type="PaxDb" id="55529-EKX51251"/>
<dbReference type="eggNOG" id="ENOG502T2RF">
    <property type="taxonomic scope" value="Eukaryota"/>
</dbReference>